<dbReference type="InterPro" id="IPR055818">
    <property type="entry name" value="DUF7394"/>
</dbReference>
<feature type="region of interest" description="Disordered" evidence="1">
    <location>
        <begin position="36"/>
        <end position="66"/>
    </location>
</feature>
<organism evidence="2 3">
    <name type="scientific">Bacillus phage Bobb</name>
    <dbReference type="NCBI Taxonomy" id="1527469"/>
    <lineage>
        <taxon>Viruses</taxon>
        <taxon>Duplodnaviria</taxon>
        <taxon>Heunggongvirae</taxon>
        <taxon>Uroviricota</taxon>
        <taxon>Caudoviricetes</taxon>
        <taxon>Herelleviridae</taxon>
        <taxon>Bastillevirinae</taxon>
        <taxon>Agatevirus</taxon>
        <taxon>Agatevirus bobb</taxon>
    </lineage>
</organism>
<dbReference type="Pfam" id="PF24126">
    <property type="entry name" value="DUF7394"/>
    <property type="match status" value="1"/>
</dbReference>
<dbReference type="RefSeq" id="YP_009056339.1">
    <property type="nucleotide sequence ID" value="NC_024792.1"/>
</dbReference>
<name>A0A076G785_9CAUD</name>
<dbReference type="Proteomes" id="UP000028664">
    <property type="component" value="Segment"/>
</dbReference>
<reference evidence="2 3" key="1">
    <citation type="submission" date="2014-06" db="EMBL/GenBank/DDBJ databases">
        <title>Bioinformatic genomic analysis of Bacillus phage Bobb.</title>
        <authorList>
            <person name="Lewis H.M.N."/>
            <person name="Temple L."/>
            <person name="Barth R.N."/>
            <person name="Bowles K.M."/>
            <person name="Churchin D.I."/>
            <person name="Scott-Croshaw C."/>
            <person name="Glasgow G.H."/>
            <person name="Gloe M.W."/>
            <person name="McGough T.M."/>
            <person name="Nutbrown S.A."/>
            <person name="Romulus S.R."/>
            <person name="Sanders K.A.M."/>
            <person name="Diachok C.R."/>
            <person name="Serigano J.P."/>
            <person name="Shin D."/>
            <person name="Suresh M.H."/>
            <person name="Conner A.R.N."/>
            <person name="Korba R.M."/>
            <person name="Livermore R.J."/>
            <person name="Rohlf M.B."/>
            <person name="Utterback S.D."/>
            <person name="Wilson V.E."/>
        </authorList>
    </citation>
    <scope>NUCLEOTIDE SEQUENCE [LARGE SCALE GENOMIC DNA]</scope>
</reference>
<dbReference type="EMBL" id="KM051843">
    <property type="protein sequence ID" value="AII27971.1"/>
    <property type="molecule type" value="Genomic_DNA"/>
</dbReference>
<sequence>MTSIILAAGSIGIVCAAGTGIMSALKFFNTWEPSLKEKSRSERSMTRDRERGGMHSDKLDNLRRKI</sequence>
<dbReference type="OrthoDB" id="41335at10239"/>
<proteinExistence type="predicted"/>
<evidence type="ECO:0000256" key="1">
    <source>
        <dbReference type="SAM" id="MobiDB-lite"/>
    </source>
</evidence>
<accession>A0A076G785</accession>
<keyword evidence="3" id="KW-1185">Reference proteome</keyword>
<dbReference type="GeneID" id="20283357"/>
<protein>
    <submittedName>
        <fullName evidence="2">Uncharacterized protein</fullName>
    </submittedName>
</protein>
<dbReference type="KEGG" id="vg:20283357"/>
<evidence type="ECO:0000313" key="3">
    <source>
        <dbReference type="Proteomes" id="UP000028664"/>
    </source>
</evidence>
<evidence type="ECO:0000313" key="2">
    <source>
        <dbReference type="EMBL" id="AII27971.1"/>
    </source>
</evidence>